<dbReference type="InterPro" id="IPR004150">
    <property type="entry name" value="NAD_DNA_ligase_OB"/>
</dbReference>
<dbReference type="Proteomes" id="UP000000322">
    <property type="component" value="Chromosome"/>
</dbReference>
<dbReference type="InterPro" id="IPR004149">
    <property type="entry name" value="Znf_DNAligase_C4"/>
</dbReference>
<proteinExistence type="inferred from homology"/>
<comment type="similarity">
    <text evidence="12 13">Belongs to the NAD-dependent DNA ligase family. LigA subfamily.</text>
</comment>
<dbReference type="GO" id="GO:0003911">
    <property type="term" value="F:DNA ligase (NAD+) activity"/>
    <property type="evidence" value="ECO:0007669"/>
    <property type="project" value="UniProtKB-UniRule"/>
</dbReference>
<evidence type="ECO:0000256" key="7">
    <source>
        <dbReference type="ARBA" id="ARBA00022833"/>
    </source>
</evidence>
<dbReference type="HAMAP" id="MF_01588">
    <property type="entry name" value="DNA_ligase_A"/>
    <property type="match status" value="1"/>
</dbReference>
<evidence type="ECO:0000313" key="18">
    <source>
        <dbReference type="Proteomes" id="UP000000322"/>
    </source>
</evidence>
<feature type="binding site" evidence="13">
    <location>
        <position position="359"/>
    </location>
    <ligand>
        <name>NAD(+)</name>
        <dbReference type="ChEBI" id="CHEBI:57540"/>
    </ligand>
</feature>
<dbReference type="SUPFAM" id="SSF50249">
    <property type="entry name" value="Nucleic acid-binding proteins"/>
    <property type="match status" value="1"/>
</dbReference>
<dbReference type="InterPro" id="IPR013839">
    <property type="entry name" value="DNAligase_adenylation"/>
</dbReference>
<evidence type="ECO:0000256" key="6">
    <source>
        <dbReference type="ARBA" id="ARBA00022763"/>
    </source>
</evidence>
<feature type="binding site" evidence="13">
    <location>
        <begin position="72"/>
        <end position="76"/>
    </location>
    <ligand>
        <name>NAD(+)</name>
        <dbReference type="ChEBI" id="CHEBI:57540"/>
    </ligand>
</feature>
<dbReference type="PANTHER" id="PTHR23389:SF9">
    <property type="entry name" value="DNA LIGASE"/>
    <property type="match status" value="1"/>
</dbReference>
<dbReference type="SUPFAM" id="SSF47781">
    <property type="entry name" value="RuvA domain 2-like"/>
    <property type="match status" value="1"/>
</dbReference>
<dbReference type="GO" id="GO:0006281">
    <property type="term" value="P:DNA repair"/>
    <property type="evidence" value="ECO:0007669"/>
    <property type="project" value="UniProtKB-KW"/>
</dbReference>
<dbReference type="AlphaFoldDB" id="D1BCZ9"/>
<feature type="binding site" evidence="13">
    <location>
        <position position="472"/>
    </location>
    <ligand>
        <name>Zn(2+)</name>
        <dbReference type="ChEBI" id="CHEBI:29105"/>
    </ligand>
</feature>
<dbReference type="NCBIfam" id="NF005932">
    <property type="entry name" value="PRK07956.1"/>
    <property type="match status" value="1"/>
</dbReference>
<keyword evidence="7 13" id="KW-0862">Zinc</keyword>
<dbReference type="PROSITE" id="PS50172">
    <property type="entry name" value="BRCT"/>
    <property type="match status" value="1"/>
</dbReference>
<keyword evidence="8 13" id="KW-0460">Magnesium</keyword>
<dbReference type="Pfam" id="PF12826">
    <property type="entry name" value="HHH_2"/>
    <property type="match status" value="1"/>
</dbReference>
<dbReference type="FunFam" id="1.10.287.610:FF:000002">
    <property type="entry name" value="DNA ligase"/>
    <property type="match status" value="1"/>
</dbReference>
<dbReference type="FunFam" id="2.40.50.140:FF:000012">
    <property type="entry name" value="DNA ligase"/>
    <property type="match status" value="1"/>
</dbReference>
<evidence type="ECO:0000256" key="10">
    <source>
        <dbReference type="ARBA" id="ARBA00023204"/>
    </source>
</evidence>
<keyword evidence="4 13" id="KW-0235">DNA replication</keyword>
<dbReference type="PROSITE" id="PS01055">
    <property type="entry name" value="DNA_LIGASE_N1"/>
    <property type="match status" value="1"/>
</dbReference>
<dbReference type="STRING" id="446469.Sked_10480"/>
<dbReference type="Pfam" id="PF01653">
    <property type="entry name" value="DNA_ligase_aden"/>
    <property type="match status" value="1"/>
</dbReference>
<dbReference type="HOGENOM" id="CLU_007764_2_1_11"/>
<feature type="domain" description="BRCT" evidence="16">
    <location>
        <begin position="761"/>
        <end position="850"/>
    </location>
</feature>
<dbReference type="FunFam" id="3.40.50.10190:FF:000054">
    <property type="entry name" value="DNA ligase"/>
    <property type="match status" value="1"/>
</dbReference>
<dbReference type="Pfam" id="PF03119">
    <property type="entry name" value="DNA_ligase_ZBD"/>
    <property type="match status" value="1"/>
</dbReference>
<dbReference type="InterPro" id="IPR036420">
    <property type="entry name" value="BRCT_dom_sf"/>
</dbReference>
<dbReference type="SMART" id="SM00532">
    <property type="entry name" value="LIGANc"/>
    <property type="match status" value="1"/>
</dbReference>
<dbReference type="GO" id="GO:0006260">
    <property type="term" value="P:DNA replication"/>
    <property type="evidence" value="ECO:0007669"/>
    <property type="project" value="UniProtKB-KW"/>
</dbReference>
<feature type="binding site" evidence="13">
    <location>
        <position position="478"/>
    </location>
    <ligand>
        <name>Zn(2+)</name>
        <dbReference type="ChEBI" id="CHEBI:29105"/>
    </ligand>
</feature>
<evidence type="ECO:0000256" key="3">
    <source>
        <dbReference type="ARBA" id="ARBA00022598"/>
    </source>
</evidence>
<evidence type="ECO:0000256" key="9">
    <source>
        <dbReference type="ARBA" id="ARBA00023027"/>
    </source>
</evidence>
<dbReference type="PROSITE" id="PS01056">
    <property type="entry name" value="DNA_LIGASE_N2"/>
    <property type="match status" value="1"/>
</dbReference>
<dbReference type="InterPro" id="IPR013840">
    <property type="entry name" value="DNAligase_N"/>
</dbReference>
<comment type="function">
    <text evidence="13">DNA ligase that catalyzes the formation of phosphodiester linkages between 5'-phosphoryl and 3'-hydroxyl groups in double-stranded DNA using NAD as a coenzyme and as the energy source for the reaction. It is essential for DNA replication and repair of damaged DNA.</text>
</comment>
<dbReference type="PANTHER" id="PTHR23389">
    <property type="entry name" value="CHROMOSOME TRANSMISSION FIDELITY FACTOR 18"/>
    <property type="match status" value="1"/>
</dbReference>
<evidence type="ECO:0000256" key="8">
    <source>
        <dbReference type="ARBA" id="ARBA00022842"/>
    </source>
</evidence>
<keyword evidence="6 13" id="KW-0227">DNA damage</keyword>
<organism evidence="17 18">
    <name type="scientific">Sanguibacter keddieii (strain ATCC 51767 / DSM 10542 / NCFB 3025 / ST-74)</name>
    <dbReference type="NCBI Taxonomy" id="446469"/>
    <lineage>
        <taxon>Bacteria</taxon>
        <taxon>Bacillati</taxon>
        <taxon>Actinomycetota</taxon>
        <taxon>Actinomycetes</taxon>
        <taxon>Micrococcales</taxon>
        <taxon>Sanguibacteraceae</taxon>
        <taxon>Sanguibacter</taxon>
    </lineage>
</organism>
<keyword evidence="5 13" id="KW-0479">Metal-binding</keyword>
<feature type="binding site" evidence="13">
    <location>
        <position position="335"/>
    </location>
    <ligand>
        <name>NAD(+)</name>
        <dbReference type="ChEBI" id="CHEBI:57540"/>
    </ligand>
</feature>
<keyword evidence="3 13" id="KW-0436">Ligase</keyword>
<dbReference type="InterPro" id="IPR001679">
    <property type="entry name" value="DNA_ligase"/>
</dbReference>
<dbReference type="OrthoDB" id="9759736at2"/>
<feature type="compositionally biased region" description="Low complexity" evidence="15">
    <location>
        <begin position="666"/>
        <end position="675"/>
    </location>
</feature>
<evidence type="ECO:0000313" key="17">
    <source>
        <dbReference type="EMBL" id="ACZ20997.1"/>
    </source>
</evidence>
<dbReference type="CDD" id="cd17748">
    <property type="entry name" value="BRCT_DNA_ligase_like"/>
    <property type="match status" value="1"/>
</dbReference>
<evidence type="ECO:0000256" key="4">
    <source>
        <dbReference type="ARBA" id="ARBA00022705"/>
    </source>
</evidence>
<reference evidence="17 18" key="1">
    <citation type="journal article" date="2009" name="Stand. Genomic Sci.">
        <title>Complete genome sequence of Sanguibacter keddieii type strain (ST-74).</title>
        <authorList>
            <person name="Ivanova N."/>
            <person name="Sikorski J."/>
            <person name="Sims D."/>
            <person name="Brettin T."/>
            <person name="Detter J.C."/>
            <person name="Han C."/>
            <person name="Lapidus A."/>
            <person name="Copeland A."/>
            <person name="Glavina Del Rio T."/>
            <person name="Nolan M."/>
            <person name="Chen F."/>
            <person name="Lucas S."/>
            <person name="Tice H."/>
            <person name="Cheng J.F."/>
            <person name="Bruce D."/>
            <person name="Goodwin L."/>
            <person name="Pitluck S."/>
            <person name="Pati A."/>
            <person name="Mavromatis K."/>
            <person name="Chen A."/>
            <person name="Palaniappan K."/>
            <person name="D'haeseleer P."/>
            <person name="Chain P."/>
            <person name="Bristow J."/>
            <person name="Eisen J.A."/>
            <person name="Markowitz V."/>
            <person name="Hugenholtz P."/>
            <person name="Goker M."/>
            <person name="Pukall R."/>
            <person name="Klenk H.P."/>
            <person name="Kyrpides N.C."/>
        </authorList>
    </citation>
    <scope>NUCLEOTIDE SEQUENCE [LARGE SCALE GENOMIC DNA]</scope>
    <source>
        <strain evidence="18">ATCC 51767 / DSM 10542 / NCFB 3025 / ST-74</strain>
    </source>
</reference>
<dbReference type="KEGG" id="ske:Sked_10480"/>
<dbReference type="SUPFAM" id="SSF52113">
    <property type="entry name" value="BRCT domain"/>
    <property type="match status" value="1"/>
</dbReference>
<dbReference type="Gene3D" id="2.40.50.140">
    <property type="entry name" value="Nucleic acid-binding proteins"/>
    <property type="match status" value="1"/>
</dbReference>
<feature type="compositionally biased region" description="Acidic residues" evidence="15">
    <location>
        <begin position="725"/>
        <end position="736"/>
    </location>
</feature>
<evidence type="ECO:0000256" key="5">
    <source>
        <dbReference type="ARBA" id="ARBA00022723"/>
    </source>
</evidence>
<dbReference type="SUPFAM" id="SSF56091">
    <property type="entry name" value="DNA ligase/mRNA capping enzyme, catalytic domain"/>
    <property type="match status" value="1"/>
</dbReference>
<feature type="region of interest" description="Disordered" evidence="15">
    <location>
        <begin position="844"/>
        <end position="871"/>
    </location>
</feature>
<feature type="compositionally biased region" description="Low complexity" evidence="15">
    <location>
        <begin position="20"/>
        <end position="38"/>
    </location>
</feature>
<feature type="binding site" evidence="13">
    <location>
        <position position="453"/>
    </location>
    <ligand>
        <name>Zn(2+)</name>
        <dbReference type="ChEBI" id="CHEBI:29105"/>
    </ligand>
</feature>
<feature type="compositionally biased region" description="Low complexity" evidence="15">
    <location>
        <begin position="699"/>
        <end position="722"/>
    </location>
</feature>
<dbReference type="Gene3D" id="3.30.470.30">
    <property type="entry name" value="DNA ligase/mRNA capping enzyme"/>
    <property type="match status" value="1"/>
</dbReference>
<feature type="region of interest" description="Disordered" evidence="15">
    <location>
        <begin position="1"/>
        <end position="38"/>
    </location>
</feature>
<dbReference type="Pfam" id="PF00533">
    <property type="entry name" value="BRCT"/>
    <property type="match status" value="1"/>
</dbReference>
<dbReference type="SMART" id="SM00292">
    <property type="entry name" value="BRCT"/>
    <property type="match status" value="1"/>
</dbReference>
<dbReference type="FunFam" id="3.30.470.30:FF:000001">
    <property type="entry name" value="DNA ligase"/>
    <property type="match status" value="1"/>
</dbReference>
<feature type="region of interest" description="Disordered" evidence="15">
    <location>
        <begin position="666"/>
        <end position="737"/>
    </location>
</feature>
<dbReference type="Gene3D" id="6.20.10.30">
    <property type="match status" value="1"/>
</dbReference>
<evidence type="ECO:0000256" key="15">
    <source>
        <dbReference type="SAM" id="MobiDB-lite"/>
    </source>
</evidence>
<comment type="cofactor">
    <cofactor evidence="13">
        <name>Mg(2+)</name>
        <dbReference type="ChEBI" id="CHEBI:18420"/>
    </cofactor>
    <cofactor evidence="13">
        <name>Mn(2+)</name>
        <dbReference type="ChEBI" id="CHEBI:29035"/>
    </cofactor>
</comment>
<feature type="compositionally biased region" description="Acidic residues" evidence="15">
    <location>
        <begin position="676"/>
        <end position="688"/>
    </location>
</feature>
<dbReference type="GO" id="GO:0005829">
    <property type="term" value="C:cytosol"/>
    <property type="evidence" value="ECO:0007669"/>
    <property type="project" value="TreeGrafter"/>
</dbReference>
<dbReference type="InterPro" id="IPR001357">
    <property type="entry name" value="BRCT_dom"/>
</dbReference>
<name>D1BCZ9_SANKS</name>
<evidence type="ECO:0000256" key="2">
    <source>
        <dbReference type="ARBA" id="ARBA00013308"/>
    </source>
</evidence>
<keyword evidence="13" id="KW-0464">Manganese</keyword>
<dbReference type="EC" id="6.5.1.2" evidence="1 13"/>
<dbReference type="Gene3D" id="1.10.150.20">
    <property type="entry name" value="5' to 3' exonuclease, C-terminal subdomain"/>
    <property type="match status" value="2"/>
</dbReference>
<protein>
    <recommendedName>
        <fullName evidence="2 13">DNA ligase</fullName>
        <ecNumber evidence="1 13">6.5.1.2</ecNumber>
    </recommendedName>
    <alternativeName>
        <fullName evidence="13">Polydeoxyribonucleotide synthase [NAD(+)]</fullName>
    </alternativeName>
</protein>
<feature type="binding site" evidence="13">
    <location>
        <position position="152"/>
    </location>
    <ligand>
        <name>NAD(+)</name>
        <dbReference type="ChEBI" id="CHEBI:57540"/>
    </ligand>
</feature>
<dbReference type="InterPro" id="IPR041663">
    <property type="entry name" value="DisA/LigA_HHH"/>
</dbReference>
<dbReference type="InterPro" id="IPR012340">
    <property type="entry name" value="NA-bd_OB-fold"/>
</dbReference>
<evidence type="ECO:0000256" key="11">
    <source>
        <dbReference type="ARBA" id="ARBA00034005"/>
    </source>
</evidence>
<dbReference type="eggNOG" id="COG0272">
    <property type="taxonomic scope" value="Bacteria"/>
</dbReference>
<feature type="compositionally biased region" description="Acidic residues" evidence="15">
    <location>
        <begin position="848"/>
        <end position="857"/>
    </location>
</feature>
<keyword evidence="10 13" id="KW-0234">DNA repair</keyword>
<dbReference type="RefSeq" id="WP_012866066.1">
    <property type="nucleotide sequence ID" value="NC_013521.1"/>
</dbReference>
<feature type="binding site" evidence="13">
    <location>
        <position position="175"/>
    </location>
    <ligand>
        <name>NAD(+)</name>
        <dbReference type="ChEBI" id="CHEBI:57540"/>
    </ligand>
</feature>
<feature type="binding site" evidence="13">
    <location>
        <position position="456"/>
    </location>
    <ligand>
        <name>Zn(2+)</name>
        <dbReference type="ChEBI" id="CHEBI:29105"/>
    </ligand>
</feature>
<accession>D1BCZ9</accession>
<evidence type="ECO:0000256" key="13">
    <source>
        <dbReference type="HAMAP-Rule" id="MF_01588"/>
    </source>
</evidence>
<feature type="binding site" evidence="13">
    <location>
        <begin position="121"/>
        <end position="122"/>
    </location>
    <ligand>
        <name>NAD(+)</name>
        <dbReference type="ChEBI" id="CHEBI:57540"/>
    </ligand>
</feature>
<dbReference type="InterPro" id="IPR018239">
    <property type="entry name" value="DNA_ligase_AS"/>
</dbReference>
<dbReference type="EMBL" id="CP001819">
    <property type="protein sequence ID" value="ACZ20997.1"/>
    <property type="molecule type" value="Genomic_DNA"/>
</dbReference>
<feature type="binding site" evidence="13">
    <location>
        <position position="214"/>
    </location>
    <ligand>
        <name>NAD(+)</name>
        <dbReference type="ChEBI" id="CHEBI:57540"/>
    </ligand>
</feature>
<keyword evidence="18" id="KW-1185">Reference proteome</keyword>
<evidence type="ECO:0000259" key="16">
    <source>
        <dbReference type="PROSITE" id="PS50172"/>
    </source>
</evidence>
<dbReference type="Pfam" id="PF03120">
    <property type="entry name" value="OB_DNA_ligase"/>
    <property type="match status" value="1"/>
</dbReference>
<sequence>MSTKKPSGPPAGTSETDEQASPGSAAPSGSASSATEASAELSAARTRWAELAETIEAHQFAYYVRDAPTVSDAEYDTLLRELGDIEEAHPQLRTPDSPTQRVGGTFSTDFAAVDHREQMLSLDNAFNAEDLDAWAERVHREIGTSQVHYLCEVKIDGLAIALLYEKGRLVRAATRGDGRTGEDVTLNVLTIEGIPKALDASVREVPDLIEIRGEVFMLVDQFAALNEAQVAAGKPPFANPRNAAAGSLRQKNPKITAGRPLRMYAHGVGALHWEAGTPSELRRQSDAYDYFRAWGVPVSDHNRVVEGMPGVQEMIDYYGDHRHDIEHELDGIVVKVDELALQRQLGATSRAPRWAIAYKYPPEEVNTTLLDILVNVGRTGRVTPFGMMEPVLVAGSTVSMATLHNGSEVRRKGVLIGDTVVLRKAGDVIPEIVGPVVDLRDGSEREFVMPTECPSCGTTLAPAKEGDVDIRCPNQRSCPSQLRERVFHLAGRGAFDIEAMGWEAAIALVDPEHNRPESADAEGVPVQVPVLETEAGFFDFEVDALADVLVWREKKKAGVGTGVWEQVPFFWTKATAKTPSKPSATTVKFFEEREKAKARPLWRVLVALSIRHVGPTAARALATAFESVEAIMAATEEELAATEGVGPTIARAVRIWFNGRSSVEPVPVAAAPTTEADTDEADTDEADTDAVPGDGVELPADAVPGDGAPPADAPDPGKASSADEVHDEDDDVEIDGSDWHREIIDRWRAAGVRMRDERDESIVRTLEGFTVVVTGSLEGFNRDQVKEAIIVRGGKAAGSVSKKTDFVVVGENAGSKEAKARELGLTILDEAGFVTLLAEGPPAAAEPLLDDDGEPVVDGEPAVGEVEAPLS</sequence>
<dbReference type="InterPro" id="IPR033136">
    <property type="entry name" value="DNA_ligase_CS"/>
</dbReference>
<keyword evidence="9 13" id="KW-0520">NAD</keyword>
<evidence type="ECO:0000256" key="14">
    <source>
        <dbReference type="RuleBase" id="RU000618"/>
    </source>
</evidence>
<dbReference type="InterPro" id="IPR010994">
    <property type="entry name" value="RuvA_2-like"/>
</dbReference>
<dbReference type="NCBIfam" id="TIGR00575">
    <property type="entry name" value="dnlj"/>
    <property type="match status" value="1"/>
</dbReference>
<feature type="active site" description="N6-AMP-lysine intermediate" evidence="13">
    <location>
        <position position="154"/>
    </location>
</feature>
<evidence type="ECO:0000256" key="1">
    <source>
        <dbReference type="ARBA" id="ARBA00012722"/>
    </source>
</evidence>
<dbReference type="Gene3D" id="1.10.287.610">
    <property type="entry name" value="Helix hairpin bin"/>
    <property type="match status" value="1"/>
</dbReference>
<comment type="catalytic activity">
    <reaction evidence="11 13 14">
        <text>NAD(+) + (deoxyribonucleotide)n-3'-hydroxyl + 5'-phospho-(deoxyribonucleotide)m = (deoxyribonucleotide)n+m + AMP + beta-nicotinamide D-nucleotide.</text>
        <dbReference type="EC" id="6.5.1.2"/>
    </reaction>
</comment>
<dbReference type="CDD" id="cd00114">
    <property type="entry name" value="LIGANc"/>
    <property type="match status" value="1"/>
</dbReference>
<evidence type="ECO:0000256" key="12">
    <source>
        <dbReference type="ARBA" id="ARBA00060881"/>
    </source>
</evidence>
<dbReference type="Gene3D" id="3.40.50.10190">
    <property type="entry name" value="BRCT domain"/>
    <property type="match status" value="1"/>
</dbReference>
<dbReference type="GO" id="GO:0046872">
    <property type="term" value="F:metal ion binding"/>
    <property type="evidence" value="ECO:0007669"/>
    <property type="project" value="UniProtKB-KW"/>
</dbReference>
<gene>
    <name evidence="13" type="primary">ligA</name>
    <name evidence="17" type="ordered locus">Sked_10480</name>
</gene>